<feature type="transmembrane region" description="Helical" evidence="13">
    <location>
        <begin position="45"/>
        <end position="63"/>
    </location>
</feature>
<evidence type="ECO:0000256" key="2">
    <source>
        <dbReference type="ARBA" id="ARBA00004141"/>
    </source>
</evidence>
<keyword evidence="12" id="KW-0275">Fatty acid biosynthesis</keyword>
<evidence type="ECO:0000256" key="4">
    <source>
        <dbReference type="ARBA" id="ARBA00022516"/>
    </source>
</evidence>
<comment type="cofactor">
    <cofactor evidence="1">
        <name>Fe(2+)</name>
        <dbReference type="ChEBI" id="CHEBI:29033"/>
    </cofactor>
</comment>
<evidence type="ECO:0000256" key="1">
    <source>
        <dbReference type="ARBA" id="ARBA00001954"/>
    </source>
</evidence>
<dbReference type="PANTHER" id="PTHR11351:SF31">
    <property type="entry name" value="DESATURASE 1, ISOFORM A-RELATED"/>
    <property type="match status" value="1"/>
</dbReference>
<evidence type="ECO:0000259" key="14">
    <source>
        <dbReference type="Pfam" id="PF00487"/>
    </source>
</evidence>
<comment type="subcellular location">
    <subcellularLocation>
        <location evidence="2">Membrane</location>
        <topology evidence="2">Multi-pass membrane protein</topology>
    </subcellularLocation>
</comment>
<evidence type="ECO:0000256" key="11">
    <source>
        <dbReference type="ARBA" id="ARBA00023136"/>
    </source>
</evidence>
<gene>
    <name evidence="15" type="ORF">FA03_0166</name>
</gene>
<keyword evidence="9" id="KW-0408">Iron</keyword>
<dbReference type="EC" id="1.14.19.1" evidence="15"/>
<name>A0A0D5A397_PROMR</name>
<dbReference type="AlphaFoldDB" id="A0A0D5A397"/>
<evidence type="ECO:0000256" key="10">
    <source>
        <dbReference type="ARBA" id="ARBA00023098"/>
    </source>
</evidence>
<dbReference type="CDD" id="cd03505">
    <property type="entry name" value="Delta9-FADS-like"/>
    <property type="match status" value="1"/>
</dbReference>
<evidence type="ECO:0000256" key="12">
    <source>
        <dbReference type="ARBA" id="ARBA00023160"/>
    </source>
</evidence>
<organism evidence="15">
    <name type="scientific">Prochlorococcus marinus str. P0903-H212</name>
    <dbReference type="NCBI Taxonomy" id="1622208"/>
    <lineage>
        <taxon>Bacteria</taxon>
        <taxon>Bacillati</taxon>
        <taxon>Cyanobacteriota</taxon>
        <taxon>Cyanophyceae</taxon>
        <taxon>Synechococcales</taxon>
        <taxon>Prochlorococcaceae</taxon>
        <taxon>Prochlorococcus</taxon>
    </lineage>
</organism>
<keyword evidence="11 13" id="KW-0472">Membrane</keyword>
<dbReference type="GO" id="GO:0004768">
    <property type="term" value="F:stearoyl-CoA 9-desaturase activity"/>
    <property type="evidence" value="ECO:0007669"/>
    <property type="project" value="UniProtKB-EC"/>
</dbReference>
<reference evidence="15" key="1">
    <citation type="submission" date="2014-06" db="EMBL/GenBank/DDBJ databases">
        <authorList>
            <person name="Berube P.M."/>
        </authorList>
    </citation>
    <scope>NUCLEOTIDE SEQUENCE</scope>
    <source>
        <strain evidence="15">P0903-H212</strain>
    </source>
</reference>
<sequence length="309" mass="35290">MVSSLIEASAPLKKPVAADKAMAASKKLQGRVPRRIHNQRARKRWGTVIFMLTIHVLTIFTLQAQFWSWLAFSGFIFLYWLTACLGVTTGYHRLLSHRSFQVPKWLERFFATCGALSCQHGPIDWVGLHRHHHTFSDTEADHHDSNKGFWWSHMGWMFEDVPAMKAVPRLSGDLIKDPYYRFLNKNFLLLQIPLGATLYLIGQSAGVGGWAMVLWGIPLRLVFVYHITWLVNSATHCWGSIAYESGDNSKNNKWVAALTFGEGWHNNHHAFPNSAKHGLQRNQIDLTWQHIRFLKAIGLAKKIRLPVAS</sequence>
<feature type="domain" description="Fatty acid desaturase" evidence="14">
    <location>
        <begin position="68"/>
        <end position="277"/>
    </location>
</feature>
<dbReference type="InterPro" id="IPR005804">
    <property type="entry name" value="FA_desaturase_dom"/>
</dbReference>
<dbReference type="GO" id="GO:0006633">
    <property type="term" value="P:fatty acid biosynthetic process"/>
    <property type="evidence" value="ECO:0007669"/>
    <property type="project" value="UniProtKB-KW"/>
</dbReference>
<keyword evidence="8 15" id="KW-0560">Oxidoreductase</keyword>
<keyword evidence="10" id="KW-0443">Lipid metabolism</keyword>
<keyword evidence="4" id="KW-0444">Lipid biosynthesis</keyword>
<dbReference type="Pfam" id="PF00487">
    <property type="entry name" value="FA_desaturase"/>
    <property type="match status" value="1"/>
</dbReference>
<keyword evidence="6" id="KW-0276">Fatty acid metabolism</keyword>
<dbReference type="PANTHER" id="PTHR11351">
    <property type="entry name" value="ACYL-COA DESATURASE"/>
    <property type="match status" value="1"/>
</dbReference>
<protein>
    <submittedName>
        <fullName evidence="15">Fatty acid desaturase</fullName>
        <ecNumber evidence="15">1.14.19.1</ecNumber>
    </submittedName>
</protein>
<dbReference type="GO" id="GO:0016020">
    <property type="term" value="C:membrane"/>
    <property type="evidence" value="ECO:0007669"/>
    <property type="project" value="UniProtKB-SubCell"/>
</dbReference>
<dbReference type="InterPro" id="IPR015876">
    <property type="entry name" value="Acyl-CoA_DS"/>
</dbReference>
<comment type="similarity">
    <text evidence="3">Belongs to the fatty acid desaturase type 2 family.</text>
</comment>
<dbReference type="PRINTS" id="PR00075">
    <property type="entry name" value="FACDDSATRASE"/>
</dbReference>
<proteinExistence type="inferred from homology"/>
<accession>A0A0D5A397</accession>
<evidence type="ECO:0000256" key="7">
    <source>
        <dbReference type="ARBA" id="ARBA00022989"/>
    </source>
</evidence>
<keyword evidence="5 13" id="KW-0812">Transmembrane</keyword>
<feature type="transmembrane region" description="Helical" evidence="13">
    <location>
        <begin position="188"/>
        <end position="217"/>
    </location>
</feature>
<dbReference type="EMBL" id="KJ947871">
    <property type="protein sequence ID" value="AJW30997.1"/>
    <property type="molecule type" value="Genomic_DNA"/>
</dbReference>
<evidence type="ECO:0000256" key="13">
    <source>
        <dbReference type="SAM" id="Phobius"/>
    </source>
</evidence>
<evidence type="ECO:0000256" key="9">
    <source>
        <dbReference type="ARBA" id="ARBA00023004"/>
    </source>
</evidence>
<evidence type="ECO:0000256" key="6">
    <source>
        <dbReference type="ARBA" id="ARBA00022832"/>
    </source>
</evidence>
<keyword evidence="7 13" id="KW-1133">Transmembrane helix</keyword>
<feature type="transmembrane region" description="Helical" evidence="13">
    <location>
        <begin position="69"/>
        <end position="91"/>
    </location>
</feature>
<evidence type="ECO:0000256" key="8">
    <source>
        <dbReference type="ARBA" id="ARBA00023002"/>
    </source>
</evidence>
<evidence type="ECO:0000256" key="5">
    <source>
        <dbReference type="ARBA" id="ARBA00022692"/>
    </source>
</evidence>
<evidence type="ECO:0000256" key="3">
    <source>
        <dbReference type="ARBA" id="ARBA00008749"/>
    </source>
</evidence>
<evidence type="ECO:0000313" key="15">
    <source>
        <dbReference type="EMBL" id="AJW30997.1"/>
    </source>
</evidence>